<dbReference type="EMBL" id="CP118101">
    <property type="protein sequence ID" value="WDH84572.1"/>
    <property type="molecule type" value="Genomic_DNA"/>
</dbReference>
<keyword evidence="2" id="KW-0067">ATP-binding</keyword>
<proteinExistence type="predicted"/>
<keyword evidence="2" id="KW-0547">Nucleotide-binding</keyword>
<dbReference type="RefSeq" id="WP_274359785.1">
    <property type="nucleotide sequence ID" value="NZ_CP118101.1"/>
</dbReference>
<gene>
    <name evidence="2" type="ORF">PUW23_10325</name>
</gene>
<reference evidence="2" key="1">
    <citation type="submission" date="2023-02" db="EMBL/GenBank/DDBJ databases">
        <title>Pathogen: clinical or host-associated sample.</title>
        <authorList>
            <person name="Hergert J."/>
            <person name="Casey R."/>
            <person name="Wagner J."/>
            <person name="Young E.L."/>
            <person name="Oakeson K.F."/>
        </authorList>
    </citation>
    <scope>NUCLEOTIDE SEQUENCE</scope>
    <source>
        <strain evidence="2">2022CK-00830</strain>
    </source>
</reference>
<sequence length="65" mass="6936">MYLLIVQWRRLCQPFVCIGAGECVVLTGHNGSGKSTLLKILAALLLPSSGEVTAWSDGSPIICTF</sequence>
<dbReference type="GO" id="GO:0005524">
    <property type="term" value="F:ATP binding"/>
    <property type="evidence" value="ECO:0007669"/>
    <property type="project" value="UniProtKB-KW"/>
</dbReference>
<dbReference type="SUPFAM" id="SSF52540">
    <property type="entry name" value="P-loop containing nucleoside triphosphate hydrolases"/>
    <property type="match status" value="1"/>
</dbReference>
<dbReference type="AlphaFoldDB" id="A0AAX3N4S2"/>
<evidence type="ECO:0000313" key="2">
    <source>
        <dbReference type="EMBL" id="WDH84572.1"/>
    </source>
</evidence>
<organism evidence="2 3">
    <name type="scientific">Paenibacillus urinalis</name>
    <dbReference type="NCBI Taxonomy" id="521520"/>
    <lineage>
        <taxon>Bacteria</taxon>
        <taxon>Bacillati</taxon>
        <taxon>Bacillota</taxon>
        <taxon>Bacilli</taxon>
        <taxon>Bacillales</taxon>
        <taxon>Paenibacillaceae</taxon>
        <taxon>Paenibacillus</taxon>
    </lineage>
</organism>
<protein>
    <submittedName>
        <fullName evidence="2">ATP-binding cassette domain-containing protein</fullName>
    </submittedName>
</protein>
<dbReference type="InterPro" id="IPR027417">
    <property type="entry name" value="P-loop_NTPase"/>
</dbReference>
<dbReference type="GO" id="GO:0016887">
    <property type="term" value="F:ATP hydrolysis activity"/>
    <property type="evidence" value="ECO:0007669"/>
    <property type="project" value="InterPro"/>
</dbReference>
<name>A0AAX3N4S2_9BACL</name>
<feature type="domain" description="ABC transporter" evidence="1">
    <location>
        <begin position="17"/>
        <end position="53"/>
    </location>
</feature>
<dbReference type="InterPro" id="IPR003439">
    <property type="entry name" value="ABC_transporter-like_ATP-bd"/>
</dbReference>
<dbReference type="Gene3D" id="3.40.50.300">
    <property type="entry name" value="P-loop containing nucleotide triphosphate hydrolases"/>
    <property type="match status" value="1"/>
</dbReference>
<dbReference type="Pfam" id="PF00005">
    <property type="entry name" value="ABC_tran"/>
    <property type="match status" value="1"/>
</dbReference>
<evidence type="ECO:0000259" key="1">
    <source>
        <dbReference type="Pfam" id="PF00005"/>
    </source>
</evidence>
<evidence type="ECO:0000313" key="3">
    <source>
        <dbReference type="Proteomes" id="UP001220962"/>
    </source>
</evidence>
<accession>A0AAX3N4S2</accession>
<dbReference type="Proteomes" id="UP001220962">
    <property type="component" value="Chromosome"/>
</dbReference>